<evidence type="ECO:0000313" key="3">
    <source>
        <dbReference type="Proteomes" id="UP000543174"/>
    </source>
</evidence>
<gene>
    <name evidence="2" type="ORF">HNP21_006286</name>
</gene>
<protein>
    <submittedName>
        <fullName evidence="2">Lipopolysaccharide export LptBFGC system permease protein LptF</fullName>
    </submittedName>
</protein>
<organism evidence="2 3">
    <name type="scientific">Priestia aryabhattai</name>
    <name type="common">Bacillus aryabhattai</name>
    <dbReference type="NCBI Taxonomy" id="412384"/>
    <lineage>
        <taxon>Bacteria</taxon>
        <taxon>Bacillati</taxon>
        <taxon>Bacillota</taxon>
        <taxon>Bacilli</taxon>
        <taxon>Bacillales</taxon>
        <taxon>Bacillaceae</taxon>
        <taxon>Priestia</taxon>
    </lineage>
</organism>
<dbReference type="EMBL" id="JACJHT010000027">
    <property type="protein sequence ID" value="MBA9043108.1"/>
    <property type="molecule type" value="Genomic_DNA"/>
</dbReference>
<evidence type="ECO:0000256" key="1">
    <source>
        <dbReference type="SAM" id="Phobius"/>
    </source>
</evidence>
<keyword evidence="1" id="KW-0812">Transmembrane</keyword>
<dbReference type="AlphaFoldDB" id="A0A7W3NHN3"/>
<evidence type="ECO:0000313" key="2">
    <source>
        <dbReference type="EMBL" id="MBA9043108.1"/>
    </source>
</evidence>
<proteinExistence type="predicted"/>
<feature type="transmembrane region" description="Helical" evidence="1">
    <location>
        <begin position="44"/>
        <end position="66"/>
    </location>
</feature>
<keyword evidence="3" id="KW-1185">Reference proteome</keyword>
<dbReference type="Proteomes" id="UP000543174">
    <property type="component" value="Unassembled WGS sequence"/>
</dbReference>
<keyword evidence="1" id="KW-1133">Transmembrane helix</keyword>
<dbReference type="RefSeq" id="WP_182528297.1">
    <property type="nucleotide sequence ID" value="NZ_JACJHT010000027.1"/>
</dbReference>
<comment type="caution">
    <text evidence="2">The sequence shown here is derived from an EMBL/GenBank/DDBJ whole genome shotgun (WGS) entry which is preliminary data.</text>
</comment>
<reference evidence="2" key="1">
    <citation type="submission" date="2020-08" db="EMBL/GenBank/DDBJ databases">
        <title>Functional genomics of gut bacteria from endangered species of beetles.</title>
        <authorList>
            <person name="Carlos-Shanley C."/>
        </authorList>
    </citation>
    <scope>NUCLEOTIDE SEQUENCE [LARGE SCALE GENOMIC DNA]</scope>
    <source>
        <strain evidence="2">S00060</strain>
    </source>
</reference>
<feature type="transmembrane region" description="Helical" evidence="1">
    <location>
        <begin position="12"/>
        <end position="32"/>
    </location>
</feature>
<sequence>MKIFKLAQPVLKNSVGLLLLLLAVFGFIAFLIPDYTLRFGETTLMVSVGIVIGFGLALLTCLYTVLTKPQ</sequence>
<name>A0A7W3NHN3_PRIAR</name>
<keyword evidence="1" id="KW-0472">Membrane</keyword>
<accession>A0A7W3NHN3</accession>